<dbReference type="Proteomes" id="UP000031180">
    <property type="component" value="Unassembled WGS sequence"/>
</dbReference>
<keyword evidence="3" id="KW-0963">Cytoplasm</keyword>
<name>A0AB34QIV5_XANCH</name>
<comment type="caution">
    <text evidence="12">The sequence shown here is derived from an EMBL/GenBank/DDBJ whole genome shotgun (WGS) entry which is preliminary data.</text>
</comment>
<keyword evidence="2" id="KW-0813">Transport</keyword>
<dbReference type="GO" id="GO:0030254">
    <property type="term" value="P:protein secretion by the type III secretion system"/>
    <property type="evidence" value="ECO:0007669"/>
    <property type="project" value="InterPro"/>
</dbReference>
<evidence type="ECO:0000256" key="4">
    <source>
        <dbReference type="ARBA" id="ARBA00022741"/>
    </source>
</evidence>
<sequence>MGLLDLTQQSARFDVISGQVLRVRLRNVAVGEICTVHQGVFSDEPIGLAQVVALSGDTTVLSTLNPVEGFRRDFVVRPTGRRATVCMSVDMLGTVLDANGRIVERLSEPLDARASAESDAPSVSNANGAPFEDPRQEMLLDVAGPRYADRNPHAEPLWTGIRAIDGLLTCAIGQRVGIFAAAGSGKSSLLSMLIGGIDADVAIVALIGERGREVSEFVDTMRHSERAGQLIVVYATSDQSAVERANAAKVAMAAAEFYRDRGMHVVVYLDSLTRYARAERDIALASGELPVKRGFPLSVFDRLPKLIERAGRTHVGSITAFYTVLLESEEEADIVADEFRSLLDGHIYLSRGLAETHHYPAIDVLKSASRLFNAVTDQQQQMMAAAFRKRLAKYQELQVYIDMGEYQRGTNAENDQIIDGYAQMRQFSTQCQSRWSDPSETSRLLHEAT</sequence>
<accession>A0AB34QIV5</accession>
<evidence type="ECO:0000313" key="12">
    <source>
        <dbReference type="EMBL" id="KHS36377.1"/>
    </source>
</evidence>
<dbReference type="GO" id="GO:0046933">
    <property type="term" value="F:proton-transporting ATP synthase activity, rotational mechanism"/>
    <property type="evidence" value="ECO:0007669"/>
    <property type="project" value="TreeGrafter"/>
</dbReference>
<dbReference type="EMBL" id="JWTI02000045">
    <property type="protein sequence ID" value="KHS36377.1"/>
    <property type="molecule type" value="Genomic_DNA"/>
</dbReference>
<evidence type="ECO:0000256" key="7">
    <source>
        <dbReference type="ARBA" id="ARBA00022967"/>
    </source>
</evidence>
<evidence type="ECO:0000313" key="13">
    <source>
        <dbReference type="Proteomes" id="UP000031180"/>
    </source>
</evidence>
<dbReference type="AlphaFoldDB" id="A0AB34QIV5"/>
<dbReference type="GO" id="GO:0005737">
    <property type="term" value="C:cytoplasm"/>
    <property type="evidence" value="ECO:0007669"/>
    <property type="project" value="UniProtKB-SubCell"/>
</dbReference>
<evidence type="ECO:0000256" key="1">
    <source>
        <dbReference type="ARBA" id="ARBA00004496"/>
    </source>
</evidence>
<dbReference type="InterPro" id="IPR005714">
    <property type="entry name" value="ATPase_T3SS_FliI/YscN"/>
</dbReference>
<dbReference type="GO" id="GO:0005524">
    <property type="term" value="F:ATP binding"/>
    <property type="evidence" value="ECO:0007669"/>
    <property type="project" value="UniProtKB-KW"/>
</dbReference>
<feature type="region of interest" description="Disordered" evidence="10">
    <location>
        <begin position="113"/>
        <end position="132"/>
    </location>
</feature>
<keyword evidence="6" id="KW-0653">Protein transport</keyword>
<dbReference type="NCBIfam" id="TIGR01026">
    <property type="entry name" value="fliI_yscN"/>
    <property type="match status" value="1"/>
</dbReference>
<dbReference type="GO" id="GO:0008564">
    <property type="term" value="F:protein-exporting ATPase activity"/>
    <property type="evidence" value="ECO:0007669"/>
    <property type="project" value="UniProtKB-EC"/>
</dbReference>
<dbReference type="Pfam" id="PF18269">
    <property type="entry name" value="T3SS_ATPase_C"/>
    <property type="match status" value="1"/>
</dbReference>
<dbReference type="InterPro" id="IPR050053">
    <property type="entry name" value="ATPase_alpha/beta_chains"/>
</dbReference>
<dbReference type="GO" id="GO:0030257">
    <property type="term" value="C:type III protein secretion system complex"/>
    <property type="evidence" value="ECO:0007669"/>
    <property type="project" value="InterPro"/>
</dbReference>
<evidence type="ECO:0000256" key="9">
    <source>
        <dbReference type="ARBA" id="ARBA00034006"/>
    </source>
</evidence>
<dbReference type="EC" id="7.4.2.8" evidence="8"/>
<proteinExistence type="predicted"/>
<dbReference type="InterPro" id="IPR027417">
    <property type="entry name" value="P-loop_NTPase"/>
</dbReference>
<dbReference type="SUPFAM" id="SSF52540">
    <property type="entry name" value="P-loop containing nucleoside triphosphate hydrolases"/>
    <property type="match status" value="1"/>
</dbReference>
<gene>
    <name evidence="12" type="ORF">RN20_13895</name>
</gene>
<keyword evidence="5" id="KW-0067">ATP-binding</keyword>
<evidence type="ECO:0000256" key="6">
    <source>
        <dbReference type="ARBA" id="ARBA00022927"/>
    </source>
</evidence>
<comment type="subcellular location">
    <subcellularLocation>
        <location evidence="1">Cytoplasm</location>
    </subcellularLocation>
</comment>
<dbReference type="Pfam" id="PF00006">
    <property type="entry name" value="ATP-synt_ab"/>
    <property type="match status" value="1"/>
</dbReference>
<reference evidence="13" key="1">
    <citation type="submission" date="2015-04" db="EMBL/GenBank/DDBJ databases">
        <title>Genome sequencing of pathogens of bean.</title>
        <authorList>
            <person name="Harrison J.W."/>
            <person name="Aritua V."/>
            <person name="Sapp M."/>
            <person name="Smith J."/>
            <person name="Studholme D.J."/>
        </authorList>
    </citation>
    <scope>NUCLEOTIDE SEQUENCE [LARGE SCALE GENOMIC DNA]</scope>
    <source>
        <strain evidence="13">NCPPB 1138</strain>
    </source>
</reference>
<evidence type="ECO:0000256" key="5">
    <source>
        <dbReference type="ARBA" id="ARBA00022840"/>
    </source>
</evidence>
<evidence type="ECO:0000259" key="11">
    <source>
        <dbReference type="SMART" id="SM00382"/>
    </source>
</evidence>
<dbReference type="SMART" id="SM00382">
    <property type="entry name" value="AAA"/>
    <property type="match status" value="1"/>
</dbReference>
<evidence type="ECO:0000256" key="8">
    <source>
        <dbReference type="ARBA" id="ARBA00024382"/>
    </source>
</evidence>
<dbReference type="InterPro" id="IPR020003">
    <property type="entry name" value="ATPase_a/bsu_AS"/>
</dbReference>
<evidence type="ECO:0000256" key="2">
    <source>
        <dbReference type="ARBA" id="ARBA00022448"/>
    </source>
</evidence>
<dbReference type="PANTHER" id="PTHR15184:SF9">
    <property type="entry name" value="SPI-1 TYPE 3 SECRETION SYSTEM ATPASE"/>
    <property type="match status" value="1"/>
</dbReference>
<keyword evidence="7" id="KW-1278">Translocase</keyword>
<dbReference type="Gene3D" id="3.40.50.12240">
    <property type="match status" value="1"/>
</dbReference>
<dbReference type="InterPro" id="IPR040627">
    <property type="entry name" value="T3SS_ATPase_C"/>
</dbReference>
<dbReference type="InterPro" id="IPR000194">
    <property type="entry name" value="ATPase_F1/V1/A1_a/bsu_nucl-bd"/>
</dbReference>
<keyword evidence="4" id="KW-0547">Nucleotide-binding</keyword>
<evidence type="ECO:0000256" key="3">
    <source>
        <dbReference type="ARBA" id="ARBA00022490"/>
    </source>
</evidence>
<dbReference type="GO" id="GO:0016887">
    <property type="term" value="F:ATP hydrolysis activity"/>
    <property type="evidence" value="ECO:0007669"/>
    <property type="project" value="InterPro"/>
</dbReference>
<dbReference type="PANTHER" id="PTHR15184">
    <property type="entry name" value="ATP SYNTHASE"/>
    <property type="match status" value="1"/>
</dbReference>
<dbReference type="PROSITE" id="PS00152">
    <property type="entry name" value="ATPASE_ALPHA_BETA"/>
    <property type="match status" value="1"/>
</dbReference>
<feature type="domain" description="AAA+ ATPase" evidence="11">
    <location>
        <begin position="172"/>
        <end position="353"/>
    </location>
</feature>
<dbReference type="RefSeq" id="WP_039588059.1">
    <property type="nucleotide sequence ID" value="NZ_JAUALH020000034.1"/>
</dbReference>
<protein>
    <recommendedName>
        <fullName evidence="8">protein-secreting ATPase</fullName>
        <ecNumber evidence="8">7.4.2.8</ecNumber>
    </recommendedName>
</protein>
<dbReference type="InterPro" id="IPR003593">
    <property type="entry name" value="AAA+_ATPase"/>
</dbReference>
<comment type="catalytic activity">
    <reaction evidence="9">
        <text>ATP + H2O + cellular proteinSide 1 = ADP + phosphate + cellular proteinSide 2.</text>
        <dbReference type="EC" id="7.4.2.8"/>
    </reaction>
</comment>
<evidence type="ECO:0000256" key="10">
    <source>
        <dbReference type="SAM" id="MobiDB-lite"/>
    </source>
</evidence>
<organism evidence="12 13">
    <name type="scientific">Xanthomonas campestris pv. phaseoli</name>
    <dbReference type="NCBI Taxonomy" id="317013"/>
    <lineage>
        <taxon>Bacteria</taxon>
        <taxon>Pseudomonadati</taxon>
        <taxon>Pseudomonadota</taxon>
        <taxon>Gammaproteobacteria</taxon>
        <taxon>Lysobacterales</taxon>
        <taxon>Lysobacteraceae</taxon>
        <taxon>Xanthomonas</taxon>
    </lineage>
</organism>